<dbReference type="InterPro" id="IPR002172">
    <property type="entry name" value="LDrepeatLR_classA_rpt"/>
</dbReference>
<keyword evidence="5" id="KW-0449">Lipoprotein</keyword>
<dbReference type="Pfam" id="PF00057">
    <property type="entry name" value="Ldl_recept_a"/>
    <property type="match status" value="1"/>
</dbReference>
<dbReference type="PROSITE" id="PS50068">
    <property type="entry name" value="LDLRA_2"/>
    <property type="match status" value="2"/>
</dbReference>
<dbReference type="PRINTS" id="PR00261">
    <property type="entry name" value="LDLRECEPTOR"/>
</dbReference>
<dbReference type="AlphaFoldDB" id="A0A0L7LLJ7"/>
<keyword evidence="1 2" id="KW-1015">Disulfide bond</keyword>
<name>A0A0L7LLJ7_OPEBR</name>
<feature type="domain" description="EB" evidence="4">
    <location>
        <begin position="14"/>
        <end position="53"/>
    </location>
</feature>
<feature type="disulfide bond" evidence="2">
    <location>
        <begin position="619"/>
        <end position="634"/>
    </location>
</feature>
<dbReference type="Pfam" id="PF01683">
    <property type="entry name" value="EB"/>
    <property type="match status" value="1"/>
</dbReference>
<feature type="disulfide bond" evidence="2">
    <location>
        <begin position="607"/>
        <end position="625"/>
    </location>
</feature>
<accession>A0A0L7LLJ7</accession>
<protein>
    <submittedName>
        <fullName evidence="5">Low-density lipoprotein receptor-related protein</fullName>
    </submittedName>
</protein>
<organism evidence="5 6">
    <name type="scientific">Operophtera brumata</name>
    <name type="common">Winter moth</name>
    <name type="synonym">Phalaena brumata</name>
    <dbReference type="NCBI Taxonomy" id="104452"/>
    <lineage>
        <taxon>Eukaryota</taxon>
        <taxon>Metazoa</taxon>
        <taxon>Ecdysozoa</taxon>
        <taxon>Arthropoda</taxon>
        <taxon>Hexapoda</taxon>
        <taxon>Insecta</taxon>
        <taxon>Pterygota</taxon>
        <taxon>Neoptera</taxon>
        <taxon>Endopterygota</taxon>
        <taxon>Lepidoptera</taxon>
        <taxon>Glossata</taxon>
        <taxon>Ditrysia</taxon>
        <taxon>Geometroidea</taxon>
        <taxon>Geometridae</taxon>
        <taxon>Larentiinae</taxon>
        <taxon>Operophtera</taxon>
    </lineage>
</organism>
<keyword evidence="5" id="KW-0675">Receptor</keyword>
<dbReference type="EMBL" id="JTDY01000658">
    <property type="protein sequence ID" value="KOB76300.1"/>
    <property type="molecule type" value="Genomic_DNA"/>
</dbReference>
<evidence type="ECO:0000313" key="6">
    <source>
        <dbReference type="Proteomes" id="UP000037510"/>
    </source>
</evidence>
<feature type="non-terminal residue" evidence="5">
    <location>
        <position position="637"/>
    </location>
</feature>
<comment type="caution">
    <text evidence="2">Lacks conserved residue(s) required for the propagation of feature annotation.</text>
</comment>
<evidence type="ECO:0000313" key="5">
    <source>
        <dbReference type="EMBL" id="KOB76300.1"/>
    </source>
</evidence>
<dbReference type="PANTHER" id="PTHR39069">
    <property type="entry name" value="ECDYSONE-INDUCIBLE GENE E1, ISOFORM A"/>
    <property type="match status" value="1"/>
</dbReference>
<dbReference type="Proteomes" id="UP000037510">
    <property type="component" value="Unassembled WGS sequence"/>
</dbReference>
<dbReference type="Gene3D" id="4.10.1220.10">
    <property type="entry name" value="EGF-type module"/>
    <property type="match status" value="1"/>
</dbReference>
<feature type="region of interest" description="Disordered" evidence="3">
    <location>
        <begin position="281"/>
        <end position="317"/>
    </location>
</feature>
<dbReference type="PANTHER" id="PTHR39069:SF1">
    <property type="entry name" value="ECDYSONE-INDUCIBLE GENE E1, ISOFORM A"/>
    <property type="match status" value="1"/>
</dbReference>
<keyword evidence="6" id="KW-1185">Reference proteome</keyword>
<evidence type="ECO:0000259" key="4">
    <source>
        <dbReference type="Pfam" id="PF01683"/>
    </source>
</evidence>
<comment type="caution">
    <text evidence="5">The sequence shown here is derived from an EMBL/GenBank/DDBJ whole genome shotgun (WGS) entry which is preliminary data.</text>
</comment>
<feature type="region of interest" description="Disordered" evidence="3">
    <location>
        <begin position="384"/>
        <end position="419"/>
    </location>
</feature>
<evidence type="ECO:0000256" key="3">
    <source>
        <dbReference type="SAM" id="MobiDB-lite"/>
    </source>
</evidence>
<reference evidence="5 6" key="1">
    <citation type="journal article" date="2015" name="Genome Biol. Evol.">
        <title>The genome of winter moth (Operophtera brumata) provides a genomic perspective on sexual dimorphism and phenology.</title>
        <authorList>
            <person name="Derks M.F."/>
            <person name="Smit S."/>
            <person name="Salis L."/>
            <person name="Schijlen E."/>
            <person name="Bossers A."/>
            <person name="Mateman C."/>
            <person name="Pijl A.S."/>
            <person name="de Ridder D."/>
            <person name="Groenen M.A."/>
            <person name="Visser M.E."/>
            <person name="Megens H.J."/>
        </authorList>
    </citation>
    <scope>NUCLEOTIDE SEQUENCE [LARGE SCALE GENOMIC DNA]</scope>
    <source>
        <strain evidence="5">WM2013NL</strain>
        <tissue evidence="5">Head and thorax</tissue>
    </source>
</reference>
<evidence type="ECO:0000256" key="1">
    <source>
        <dbReference type="ARBA" id="ARBA00023157"/>
    </source>
</evidence>
<dbReference type="SMART" id="SM00192">
    <property type="entry name" value="LDLa"/>
    <property type="match status" value="3"/>
</dbReference>
<gene>
    <name evidence="5" type="ORF">OBRU01_06017</name>
</gene>
<feature type="compositionally biased region" description="Basic and acidic residues" evidence="3">
    <location>
        <begin position="395"/>
        <end position="405"/>
    </location>
</feature>
<dbReference type="STRING" id="104452.A0A0L7LLJ7"/>
<dbReference type="InterPro" id="IPR036055">
    <property type="entry name" value="LDL_receptor-like_sf"/>
</dbReference>
<dbReference type="CDD" id="cd00112">
    <property type="entry name" value="LDLa"/>
    <property type="match status" value="2"/>
</dbReference>
<dbReference type="InterPro" id="IPR006149">
    <property type="entry name" value="EB_dom"/>
</dbReference>
<proteinExistence type="predicted"/>
<sequence>MQGASIKTILPESSALLGDYCRANADCSVGNAHCIRGVCACQPYYARVDNSTCLECEYNPYTHYREQSVILSSDERRLLSGNAHCSRDVCACHPYYPRRGQRALQPRRVRMPTLQRVSRQLNVLRVYVTRIRMRGVGAVYAEGGVQRLLGRTISACDGRPYGQSQENCRQPPVVSRGQQIGALTFHVQLASMIHRNYRKYRNLNENYFAAAPPGHVCYSNEHCRLWDKESRCEFVILNLFGRCACGPNFKQSGDKCIATRFPPYSTEAVIAEQDAFDFSKSPVSEVPNKAPKPTANLYPQPKDPFGTQKTGDVSPSKLPYSNDVLSIEEDSPLMQAVLKIPTIEPAKHVSNRKDGEPIEIIGVDELTANLHANDQPIYRVVTQPSTEKNSNKKNVAKEQTIERKSQKAGHKKKSTLKEKLRSRLADDGPASLGYACKNDSQCQTVDPNSRCCRSTGACISWYFVCDGRKDCPDGSDEKCEGLKKEGQYLYELVRRAVRRFCAVSRRRGREELPHNQAQRVSICMNSFAVRCDGSAQCPGGEDERNCHTTKRRCGATVLRSVQMFQRCSLQVSTSHVPLQFRRVPTRIRVLQRYHLLWRAADFCPMRCGNGRCRSTAVSCSGRDGCGDNTDEIACSVC</sequence>
<evidence type="ECO:0000256" key="2">
    <source>
        <dbReference type="PROSITE-ProRule" id="PRU00124"/>
    </source>
</evidence>
<dbReference type="SUPFAM" id="SSF57424">
    <property type="entry name" value="LDL receptor-like module"/>
    <property type="match status" value="2"/>
</dbReference>